<gene>
    <name evidence="1" type="ORF">BQ2448_6026</name>
</gene>
<keyword evidence="2" id="KW-1185">Reference proteome</keyword>
<accession>A0A238EZT3</accession>
<reference evidence="2" key="1">
    <citation type="submission" date="2016-09" db="EMBL/GenBank/DDBJ databases">
        <authorList>
            <person name="Jeantristanb JTB J.-T."/>
            <person name="Ricardo R."/>
        </authorList>
    </citation>
    <scope>NUCLEOTIDE SEQUENCE [LARGE SCALE GENOMIC DNA]</scope>
</reference>
<protein>
    <submittedName>
        <fullName evidence="1">BQ2448_6026 protein</fullName>
    </submittedName>
</protein>
<proteinExistence type="predicted"/>
<dbReference type="Proteomes" id="UP000198372">
    <property type="component" value="Unassembled WGS sequence"/>
</dbReference>
<dbReference type="EMBL" id="FMSP01000001">
    <property type="protein sequence ID" value="SCV67380.1"/>
    <property type="molecule type" value="Genomic_DNA"/>
</dbReference>
<evidence type="ECO:0000313" key="1">
    <source>
        <dbReference type="EMBL" id="SCV67380.1"/>
    </source>
</evidence>
<name>A0A238EZT3_9BASI</name>
<evidence type="ECO:0000313" key="2">
    <source>
        <dbReference type="Proteomes" id="UP000198372"/>
    </source>
</evidence>
<sequence length="67" mass="7512">MPVTTSQKWARLNSRWHSIEDLVLLFQLSFLEADLVPRISTFKVQNSSAGIDDNILATIKILAIMPG</sequence>
<dbReference type="AlphaFoldDB" id="A0A238EZT3"/>
<organism evidence="1 2">
    <name type="scientific">Microbotryum intermedium</name>
    <dbReference type="NCBI Taxonomy" id="269621"/>
    <lineage>
        <taxon>Eukaryota</taxon>
        <taxon>Fungi</taxon>
        <taxon>Dikarya</taxon>
        <taxon>Basidiomycota</taxon>
        <taxon>Pucciniomycotina</taxon>
        <taxon>Microbotryomycetes</taxon>
        <taxon>Microbotryales</taxon>
        <taxon>Microbotryaceae</taxon>
        <taxon>Microbotryum</taxon>
    </lineage>
</organism>